<dbReference type="EMBL" id="OX597816">
    <property type="protein sequence ID" value="CAI9720437.1"/>
    <property type="molecule type" value="Genomic_DNA"/>
</dbReference>
<name>A0AA36AT94_OCTVU</name>
<protein>
    <submittedName>
        <fullName evidence="1">Uncharacterized protein</fullName>
    </submittedName>
</protein>
<evidence type="ECO:0000313" key="1">
    <source>
        <dbReference type="EMBL" id="CAI9720437.1"/>
    </source>
</evidence>
<sequence length="77" mass="8567">MTSARLTLCSFDVIHDEDPFQSPYDGPYQVVHPGDKTFQLLIGGRQATVSINRLKPAHLDIDSPVQVAQPPNRGRPR</sequence>
<gene>
    <name evidence="1" type="ORF">OCTVUL_1B022144</name>
</gene>
<organism evidence="1 2">
    <name type="scientific">Octopus vulgaris</name>
    <name type="common">Common octopus</name>
    <dbReference type="NCBI Taxonomy" id="6645"/>
    <lineage>
        <taxon>Eukaryota</taxon>
        <taxon>Metazoa</taxon>
        <taxon>Spiralia</taxon>
        <taxon>Lophotrochozoa</taxon>
        <taxon>Mollusca</taxon>
        <taxon>Cephalopoda</taxon>
        <taxon>Coleoidea</taxon>
        <taxon>Octopodiformes</taxon>
        <taxon>Octopoda</taxon>
        <taxon>Incirrata</taxon>
        <taxon>Octopodidae</taxon>
        <taxon>Octopus</taxon>
    </lineage>
</organism>
<dbReference type="AlphaFoldDB" id="A0AA36AT94"/>
<proteinExistence type="predicted"/>
<keyword evidence="2" id="KW-1185">Reference proteome</keyword>
<reference evidence="1" key="1">
    <citation type="submission" date="2023-08" db="EMBL/GenBank/DDBJ databases">
        <authorList>
            <person name="Alioto T."/>
            <person name="Alioto T."/>
            <person name="Gomez Garrido J."/>
        </authorList>
    </citation>
    <scope>NUCLEOTIDE SEQUENCE</scope>
</reference>
<evidence type="ECO:0000313" key="2">
    <source>
        <dbReference type="Proteomes" id="UP001162480"/>
    </source>
</evidence>
<accession>A0AA36AT94</accession>
<dbReference type="Proteomes" id="UP001162480">
    <property type="component" value="Chromosome 3"/>
</dbReference>